<dbReference type="InterPro" id="IPR016169">
    <property type="entry name" value="FAD-bd_PCMH_sub2"/>
</dbReference>
<dbReference type="SUPFAM" id="SSF55103">
    <property type="entry name" value="FAD-linked oxidases, C-terminal domain"/>
    <property type="match status" value="1"/>
</dbReference>
<dbReference type="Gene3D" id="1.10.45.10">
    <property type="entry name" value="Vanillyl-alcohol Oxidase, Chain A, domain 4"/>
    <property type="match status" value="1"/>
</dbReference>
<dbReference type="PROSITE" id="PS51387">
    <property type="entry name" value="FAD_PCMH"/>
    <property type="match status" value="1"/>
</dbReference>
<reference evidence="6" key="1">
    <citation type="submission" date="2018-05" db="EMBL/GenBank/DDBJ databases">
        <authorList>
            <person name="Lanie J.A."/>
            <person name="Ng W.-L."/>
            <person name="Kazmierczak K.M."/>
            <person name="Andrzejewski T.M."/>
            <person name="Davidsen T.M."/>
            <person name="Wayne K.J."/>
            <person name="Tettelin H."/>
            <person name="Glass J.I."/>
            <person name="Rusch D."/>
            <person name="Podicherti R."/>
            <person name="Tsui H.-C.T."/>
            <person name="Winkler M.E."/>
        </authorList>
    </citation>
    <scope>NUCLEOTIDE SEQUENCE</scope>
</reference>
<dbReference type="GO" id="GO:1903457">
    <property type="term" value="P:lactate catabolic process"/>
    <property type="evidence" value="ECO:0007669"/>
    <property type="project" value="TreeGrafter"/>
</dbReference>
<dbReference type="InterPro" id="IPR006094">
    <property type="entry name" value="Oxid_FAD_bind_N"/>
</dbReference>
<dbReference type="Gene3D" id="1.10.1060.10">
    <property type="entry name" value="Alpha-helical ferredoxin"/>
    <property type="match status" value="1"/>
</dbReference>
<evidence type="ECO:0000256" key="2">
    <source>
        <dbReference type="ARBA" id="ARBA00022630"/>
    </source>
</evidence>
<dbReference type="EMBL" id="UINC01001405">
    <property type="protein sequence ID" value="SUZ79894.1"/>
    <property type="molecule type" value="Genomic_DNA"/>
</dbReference>
<dbReference type="AlphaFoldDB" id="A0A381QLS8"/>
<dbReference type="Pfam" id="PF13183">
    <property type="entry name" value="Fer4_8"/>
    <property type="match status" value="1"/>
</dbReference>
<dbReference type="InterPro" id="IPR004113">
    <property type="entry name" value="FAD-bd_oxidored_4_C"/>
</dbReference>
<evidence type="ECO:0000256" key="3">
    <source>
        <dbReference type="ARBA" id="ARBA00022827"/>
    </source>
</evidence>
<dbReference type="PANTHER" id="PTHR11748">
    <property type="entry name" value="D-LACTATE DEHYDROGENASE"/>
    <property type="match status" value="1"/>
</dbReference>
<comment type="cofactor">
    <cofactor evidence="1">
        <name>FAD</name>
        <dbReference type="ChEBI" id="CHEBI:57692"/>
    </cofactor>
</comment>
<dbReference type="Pfam" id="PF02913">
    <property type="entry name" value="FAD-oxidase_C"/>
    <property type="match status" value="1"/>
</dbReference>
<organism evidence="6">
    <name type="scientific">marine metagenome</name>
    <dbReference type="NCBI Taxonomy" id="408172"/>
    <lineage>
        <taxon>unclassified sequences</taxon>
        <taxon>metagenomes</taxon>
        <taxon>ecological metagenomes</taxon>
    </lineage>
</organism>
<dbReference type="InterPro" id="IPR017896">
    <property type="entry name" value="4Fe4S_Fe-S-bd"/>
</dbReference>
<keyword evidence="4" id="KW-0560">Oxidoreductase</keyword>
<proteinExistence type="predicted"/>
<evidence type="ECO:0000313" key="6">
    <source>
        <dbReference type="EMBL" id="SUZ79894.1"/>
    </source>
</evidence>
<keyword evidence="2" id="KW-0285">Flavoprotein</keyword>
<dbReference type="SUPFAM" id="SSF46548">
    <property type="entry name" value="alpha-helical ferredoxin"/>
    <property type="match status" value="1"/>
</dbReference>
<feature type="domain" description="FAD-binding PCMH-type" evidence="5">
    <location>
        <begin position="42"/>
        <end position="259"/>
    </location>
</feature>
<dbReference type="InterPro" id="IPR009051">
    <property type="entry name" value="Helical_ferredxn"/>
</dbReference>
<dbReference type="InterPro" id="IPR016164">
    <property type="entry name" value="FAD-linked_Oxase-like_C"/>
</dbReference>
<dbReference type="Pfam" id="PF01565">
    <property type="entry name" value="FAD_binding_4"/>
    <property type="match status" value="1"/>
</dbReference>
<dbReference type="InterPro" id="IPR036318">
    <property type="entry name" value="FAD-bd_PCMH-like_sf"/>
</dbReference>
<evidence type="ECO:0000256" key="4">
    <source>
        <dbReference type="ARBA" id="ARBA00023002"/>
    </source>
</evidence>
<dbReference type="InterPro" id="IPR016166">
    <property type="entry name" value="FAD-bd_PCMH"/>
</dbReference>
<sequence>MAASDIQPGDPGLEKKLRHVVKGEVRFDAFTRGIFSTDASHYQVEPLGVVFPATAEDIQVVMEVAREENVPVLPRGAGTSQCGQTVGRAIVVDVSRHLNQIGGMHEDEIEVEPGVVLDHLNARLRQRHQWFPVDPSTGSRATLGGMAGNNSAGARSLRYGTMVDNISAIEVVLPDGRRLWLGSKESEEHYMPTELAFLRSLYANHAAEIIQRTPKTMRNVAGYNLASLNPNQENLAQLLVGSEGTLAFFVRLRLKLSPLLRSRVLGICHFDGLLEALDTVQHIVKLNPTAVELVDQNILSLGARHPDFRSAMSDFVTGTPKALLLVEFSEELPGTDLGDKLNELEELLSELGHPNSVVRAETESLQSAAWSVRKAGLNIVMSMAGPRKPISFIEDCAVPLEHLSSYARHVDEIFSKHGVEGTWYAHASVGCLHVRPALNLRDPSDVRRMRAIAEETHEVVRRYGGTHSGEHGDGLLRSEFIKPMLGERMERIFGEVKETFDPHGLMNPGKIINPPRMDDPTLFKFQAENAEKKLPVVLDWSQDGGVLTALEQCNNNGACLKSDPGVMCPSYRVTQDERHSTRGRANALRLAVTGQLGATGLDSPEMAEAMSLCISCKGCKRECPTGIDMAALKLEWQYHQNRHSGVPIRTRLLGGLPRVAPWATQIGQLVNILGKLPLGRRVLGLAPTRKLPQWHGSPWNDSELPPPATVTGPADVILFVDTFTRWFEPEVPRAAKHLLEAGAWQTQTLQHPGRPLCCGRTYLSGGMLDEARRELRRVLDALAPAARAGTWIVGLEPSCIYTLRDEAPALLPGDDADVVAERAVLLEEFLDQEWAQGHTLPFKPLKRRRLKVHGHCHQKAFGTVNASVRMLERIPDLTVEEIPSGCCGMAGAFGYQAEHYDVSMAMAELDLLPAVRVTDETTEIVASGTSCRAQIRDGTGRTALHPAVLLQRALTERGD</sequence>
<dbReference type="PANTHER" id="PTHR11748:SF119">
    <property type="entry name" value="D-2-HYDROXYGLUTARATE DEHYDROGENASE"/>
    <property type="match status" value="1"/>
</dbReference>
<protein>
    <recommendedName>
        <fullName evidence="5">FAD-binding PCMH-type domain-containing protein</fullName>
    </recommendedName>
</protein>
<name>A0A381QLS8_9ZZZZ</name>
<dbReference type="InterPro" id="IPR017900">
    <property type="entry name" value="4Fe4S_Fe_S_CS"/>
</dbReference>
<dbReference type="SUPFAM" id="SSF56176">
    <property type="entry name" value="FAD-binding/transporter-associated domain-like"/>
    <property type="match status" value="1"/>
</dbReference>
<dbReference type="GO" id="GO:0008720">
    <property type="term" value="F:D-lactate dehydrogenase (NAD+) activity"/>
    <property type="evidence" value="ECO:0007669"/>
    <property type="project" value="TreeGrafter"/>
</dbReference>
<dbReference type="GO" id="GO:0004458">
    <property type="term" value="F:D-lactate dehydrogenase (cytochrome) activity"/>
    <property type="evidence" value="ECO:0007669"/>
    <property type="project" value="TreeGrafter"/>
</dbReference>
<dbReference type="Gene3D" id="3.30.70.2740">
    <property type="match status" value="1"/>
</dbReference>
<gene>
    <name evidence="6" type="ORF">METZ01_LOCUS32748</name>
</gene>
<evidence type="ECO:0000256" key="1">
    <source>
        <dbReference type="ARBA" id="ARBA00001974"/>
    </source>
</evidence>
<dbReference type="Gene3D" id="3.30.465.10">
    <property type="match status" value="1"/>
</dbReference>
<dbReference type="GO" id="GO:0071949">
    <property type="term" value="F:FAD binding"/>
    <property type="evidence" value="ECO:0007669"/>
    <property type="project" value="InterPro"/>
</dbReference>
<dbReference type="InterPro" id="IPR016171">
    <property type="entry name" value="Vanillyl_alc_oxidase_C-sub2"/>
</dbReference>
<keyword evidence="3" id="KW-0274">FAD</keyword>
<dbReference type="GO" id="GO:0051536">
    <property type="term" value="F:iron-sulfur cluster binding"/>
    <property type="evidence" value="ECO:0007669"/>
    <property type="project" value="InterPro"/>
</dbReference>
<accession>A0A381QLS8</accession>
<evidence type="ECO:0000259" key="5">
    <source>
        <dbReference type="PROSITE" id="PS51387"/>
    </source>
</evidence>
<dbReference type="PROSITE" id="PS00198">
    <property type="entry name" value="4FE4S_FER_1"/>
    <property type="match status" value="1"/>
</dbReference>